<proteinExistence type="predicted"/>
<reference evidence="2" key="1">
    <citation type="submission" date="2022-10" db="EMBL/GenBank/DDBJ databases">
        <authorList>
            <person name="Chen Y."/>
            <person name="Dougan E. K."/>
            <person name="Chan C."/>
            <person name="Rhodes N."/>
            <person name="Thang M."/>
        </authorList>
    </citation>
    <scope>NUCLEOTIDE SEQUENCE</scope>
</reference>
<dbReference type="AlphaFoldDB" id="A0A9P1BM15"/>
<gene>
    <name evidence="2" type="ORF">C1SCF055_LOCUS4101</name>
</gene>
<reference evidence="3 4" key="2">
    <citation type="submission" date="2024-05" db="EMBL/GenBank/DDBJ databases">
        <authorList>
            <person name="Chen Y."/>
            <person name="Shah S."/>
            <person name="Dougan E. K."/>
            <person name="Thang M."/>
            <person name="Chan C."/>
        </authorList>
    </citation>
    <scope>NUCLEOTIDE SEQUENCE [LARGE SCALE GENOMIC DNA]</scope>
</reference>
<evidence type="ECO:0000313" key="4">
    <source>
        <dbReference type="Proteomes" id="UP001152797"/>
    </source>
</evidence>
<feature type="region of interest" description="Disordered" evidence="1">
    <location>
        <begin position="836"/>
        <end position="856"/>
    </location>
</feature>
<dbReference type="CDD" id="cd00084">
    <property type="entry name" value="HMG-box_SF"/>
    <property type="match status" value="1"/>
</dbReference>
<comment type="caution">
    <text evidence="2">The sequence shown here is derived from an EMBL/GenBank/DDBJ whole genome shotgun (WGS) entry which is preliminary data.</text>
</comment>
<dbReference type="OrthoDB" id="416877at2759"/>
<protein>
    <submittedName>
        <fullName evidence="2">Uncharacterized protein</fullName>
    </submittedName>
</protein>
<dbReference type="EMBL" id="CAMXCT010000225">
    <property type="protein sequence ID" value="CAI3975824.1"/>
    <property type="molecule type" value="Genomic_DNA"/>
</dbReference>
<dbReference type="EMBL" id="CAMXCT020000225">
    <property type="protein sequence ID" value="CAL1129199.1"/>
    <property type="molecule type" value="Genomic_DNA"/>
</dbReference>
<keyword evidence="4" id="KW-1185">Reference proteome</keyword>
<evidence type="ECO:0000313" key="3">
    <source>
        <dbReference type="EMBL" id="CAL4763136.1"/>
    </source>
</evidence>
<organism evidence="2">
    <name type="scientific">Cladocopium goreaui</name>
    <dbReference type="NCBI Taxonomy" id="2562237"/>
    <lineage>
        <taxon>Eukaryota</taxon>
        <taxon>Sar</taxon>
        <taxon>Alveolata</taxon>
        <taxon>Dinophyceae</taxon>
        <taxon>Suessiales</taxon>
        <taxon>Symbiodiniaceae</taxon>
        <taxon>Cladocopium</taxon>
    </lineage>
</organism>
<dbReference type="Proteomes" id="UP001152797">
    <property type="component" value="Unassembled WGS sequence"/>
</dbReference>
<feature type="region of interest" description="Disordered" evidence="1">
    <location>
        <begin position="1018"/>
        <end position="1049"/>
    </location>
</feature>
<dbReference type="EMBL" id="CAMXCT030000225">
    <property type="protein sequence ID" value="CAL4763136.1"/>
    <property type="molecule type" value="Genomic_DNA"/>
</dbReference>
<sequence length="1124" mass="126373">MNTVQCLHARYTPINVLAAQGNTGKVEEADGCKSLRVPTPLQLVTNADATGIHRGFADSAVLTAQGMGRMLQRFGAPKDPTPQAAWKTFVFAGDALKANEAAFRAECLELFQSNTEKQLAIRFRCAIHQICLIRKPVVLSVPKLWSTVVRLSHLFETMSFRKSLARALTNYVSKNFVYLQVTKLPEESCQWQKTHQRLRASVQCSSKLLKKTFHACLDFLNGDLSSDCVFHYCIQKQDGKPCCNGYADSLMKCLKLIIPSLSRGYPVPLLYRFKHYDEAISYIVFGTTLHGLLAKALGAMDFGKDAACKDQQSDLVDKLLADGEIDFDSQKGAEGRFIDDLFPNNGDGFRAYNAKRRELVQQEIMQEKFLEGSQIITFMIQPMDHRINKLFARSAELTKLALFGSEDESWREITAQSKDLFLSMVSGGFGWSIIEEYIEMTTHRLGCLAATGVNLKSSGTLQTIFSMMILIVSDTWKRFVHDYSACPYKIFELSSVDLKTFVKKWDSFHEEMAFCSACFDDAFSKKLLCGFPSQLATQPEEVQKSVQCQVQLLLHDLATHSPVSSDAVEIKNGNVQHIASHRGNMVVKTPVAAKESSFLQSAIRDFELARHWVEERTLPGKATVSGILRMHGASGGSNQYSTGDRSSILFLLAPAVFGLLIPYQVAARQKRDKRMAVQHEAELASSKLRRLSAWNVFQRHKLSDMGSLNPEEYKQAVASLSEDWNALPYEDKSAYEIQAQFEELARCELKGLPLGVKGEPKTQLEESVGTSALKKLSMGRLRHNFSNLDNDPLWSNPAQLGESTGALKQQFIDMETPLADCQAFLRERFHSTTLSPMLADKGPMTEQGTDREDEVQDDPSCITCDKLCHTRFGGVCEKSKRRMLSSKLPEVFGRALIDHHLKVGHLLLLKTEADDFLGFLGVCMKKPRLHILIEATADPVTNEVQLVDPRLFWTSHQLFERMVVDEQSKCVTVEVFKYALVLENDVLKICQGASVNTFKLDPSTKVHVRKKQLRLPFGLKSKREPKRRAKRAAKPTKRKETGNRSRTPQLPLRVSNLWAQKAQAHCLQVRPPIPLPPPLQVAQDQTQRAVGRWRSPCPFQMMLSKRKRGPAPSLRDMMPLLLLR</sequence>
<name>A0A9P1BM15_9DINO</name>
<evidence type="ECO:0000256" key="1">
    <source>
        <dbReference type="SAM" id="MobiDB-lite"/>
    </source>
</evidence>
<accession>A0A9P1BM15</accession>
<feature type="compositionally biased region" description="Basic residues" evidence="1">
    <location>
        <begin position="1023"/>
        <end position="1037"/>
    </location>
</feature>
<evidence type="ECO:0000313" key="2">
    <source>
        <dbReference type="EMBL" id="CAI3975824.1"/>
    </source>
</evidence>